<dbReference type="PANTHER" id="PTHR43464">
    <property type="entry name" value="METHYLTRANSFERASE"/>
    <property type="match status" value="1"/>
</dbReference>
<dbReference type="EMBL" id="JAKJXP020000012">
    <property type="protein sequence ID" value="KAK7755532.1"/>
    <property type="molecule type" value="Genomic_DNA"/>
</dbReference>
<evidence type="ECO:0000313" key="3">
    <source>
        <dbReference type="Proteomes" id="UP001320420"/>
    </source>
</evidence>
<comment type="caution">
    <text evidence="2">The sequence shown here is derived from an EMBL/GenBank/DDBJ whole genome shotgun (WGS) entry which is preliminary data.</text>
</comment>
<proteinExistence type="predicted"/>
<dbReference type="GO" id="GO:0010420">
    <property type="term" value="F:polyprenyldihydroxybenzoate methyltransferase activity"/>
    <property type="evidence" value="ECO:0007669"/>
    <property type="project" value="TreeGrafter"/>
</dbReference>
<reference evidence="2 3" key="1">
    <citation type="submission" date="2024-02" db="EMBL/GenBank/DDBJ databases">
        <title>De novo assembly and annotation of 12 fungi associated with fruit tree decline syndrome in Ontario, Canada.</title>
        <authorList>
            <person name="Sulman M."/>
            <person name="Ellouze W."/>
            <person name="Ilyukhin E."/>
        </authorList>
    </citation>
    <scope>NUCLEOTIDE SEQUENCE [LARGE SCALE GENOMIC DNA]</scope>
    <source>
        <strain evidence="2 3">M11/M66-122</strain>
    </source>
</reference>
<dbReference type="Pfam" id="PF13489">
    <property type="entry name" value="Methyltransf_23"/>
    <property type="match status" value="1"/>
</dbReference>
<accession>A0AAN9UYB1</accession>
<dbReference type="CDD" id="cd02440">
    <property type="entry name" value="AdoMet_MTases"/>
    <property type="match status" value="1"/>
</dbReference>
<organism evidence="2 3">
    <name type="scientific">Diatrype stigma</name>
    <dbReference type="NCBI Taxonomy" id="117547"/>
    <lineage>
        <taxon>Eukaryota</taxon>
        <taxon>Fungi</taxon>
        <taxon>Dikarya</taxon>
        <taxon>Ascomycota</taxon>
        <taxon>Pezizomycotina</taxon>
        <taxon>Sordariomycetes</taxon>
        <taxon>Xylariomycetidae</taxon>
        <taxon>Xylariales</taxon>
        <taxon>Diatrypaceae</taxon>
        <taxon>Diatrype</taxon>
    </lineage>
</organism>
<dbReference type="PANTHER" id="PTHR43464:SF52">
    <property type="entry name" value="PUTATIVE-RELATED"/>
    <property type="match status" value="1"/>
</dbReference>
<evidence type="ECO:0008006" key="4">
    <source>
        <dbReference type="Google" id="ProtNLM"/>
    </source>
</evidence>
<protein>
    <recommendedName>
        <fullName evidence="4">Methyltransferase type 11 domain-containing protein</fullName>
    </recommendedName>
</protein>
<keyword evidence="3" id="KW-1185">Reference proteome</keyword>
<evidence type="ECO:0000313" key="2">
    <source>
        <dbReference type="EMBL" id="KAK7755532.1"/>
    </source>
</evidence>
<feature type="region of interest" description="Disordered" evidence="1">
    <location>
        <begin position="271"/>
        <end position="292"/>
    </location>
</feature>
<gene>
    <name evidence="2" type="ORF">SLS62_002466</name>
</gene>
<dbReference type="AlphaFoldDB" id="A0AAN9UYB1"/>
<feature type="region of interest" description="Disordered" evidence="1">
    <location>
        <begin position="127"/>
        <end position="160"/>
    </location>
</feature>
<dbReference type="SUPFAM" id="SSF53335">
    <property type="entry name" value="S-adenosyl-L-methionine-dependent methyltransferases"/>
    <property type="match status" value="1"/>
</dbReference>
<dbReference type="Gene3D" id="3.40.50.150">
    <property type="entry name" value="Vaccinia Virus protein VP39"/>
    <property type="match status" value="1"/>
</dbReference>
<evidence type="ECO:0000256" key="1">
    <source>
        <dbReference type="SAM" id="MobiDB-lite"/>
    </source>
</evidence>
<feature type="compositionally biased region" description="Low complexity" evidence="1">
    <location>
        <begin position="129"/>
        <end position="139"/>
    </location>
</feature>
<dbReference type="InterPro" id="IPR029063">
    <property type="entry name" value="SAM-dependent_MTases_sf"/>
</dbReference>
<sequence>MAGTAAALTGAGTSASAPAAVCYLPTSEAYDRWSAVYDTDGNFLQKIDDIEMQKTLLPRLLAELRRRRGIRNPHGQQQQQRGAVVVDLGCGTGRNTALLLSPPATDVVGEVVALDASRGMLDVARERLSSFSSTSSRSSPGGKERAQKPGEEEEEGRTQPPRLHFEHHDLLAAATPPACALGTADAVISTLVVEHVPLRAFFAHAAAMLRPGGGGVLLLTNMHADMGRLSQAGFVDASTGVKVRPTSYAHTVAEVVAEAARWGFRVLEEGPMERGGRGGEGEEGKGGGEWKGDVRGVKEVRVNEDMVEILGTRSRKWVGVTCWFGCLFKMDGGKVE</sequence>
<name>A0AAN9UYB1_9PEZI</name>
<dbReference type="Proteomes" id="UP001320420">
    <property type="component" value="Unassembled WGS sequence"/>
</dbReference>